<dbReference type="EMBL" id="AP023343">
    <property type="protein sequence ID" value="BCI86061.1"/>
    <property type="molecule type" value="Genomic_DNA"/>
</dbReference>
<organism evidence="4 5">
    <name type="scientific">Mycobacterium kansasii</name>
    <dbReference type="NCBI Taxonomy" id="1768"/>
    <lineage>
        <taxon>Bacteria</taxon>
        <taxon>Bacillati</taxon>
        <taxon>Actinomycetota</taxon>
        <taxon>Actinomycetes</taxon>
        <taxon>Mycobacteriales</taxon>
        <taxon>Mycobacteriaceae</taxon>
        <taxon>Mycobacterium</taxon>
    </lineage>
</organism>
<sequence>MAYIRERTTGQLDKFGNPVVSYQVVWREPVRDEFGAPTGTFKQTSETFPTERKAKVHQRKVENELESTAGVSPSSQKAKANMPVGHYAKQYLDGLVGTVDDYTIDGYAKIYRTHLAPVFGSRPVASITTADVTAFRAALLAPYKARAVKGSKPKTATRSPKTVKHIVGTLKRILDTAQDDQAIAANPVVSGRRRHTTKRRAASDGKQPFKHRPLTANQVASVVDWIARNGSQGRGNEVYALAVLLQHTQEFVPASCRGCRCGTSL</sequence>
<dbReference type="InterPro" id="IPR004107">
    <property type="entry name" value="Integrase_SAM-like_N"/>
</dbReference>
<keyword evidence="5" id="KW-1185">Reference proteome</keyword>
<dbReference type="InterPro" id="IPR011010">
    <property type="entry name" value="DNA_brk_join_enz"/>
</dbReference>
<protein>
    <recommendedName>
        <fullName evidence="3">Core-binding (CB) domain-containing protein</fullName>
    </recommendedName>
</protein>
<evidence type="ECO:0000256" key="2">
    <source>
        <dbReference type="PROSITE-ProRule" id="PRU01248"/>
    </source>
</evidence>
<dbReference type="RefSeq" id="WP_239988080.1">
    <property type="nucleotide sequence ID" value="NZ_NKQX01000003.1"/>
</dbReference>
<dbReference type="Pfam" id="PF14659">
    <property type="entry name" value="Phage_int_SAM_3"/>
    <property type="match status" value="1"/>
</dbReference>
<evidence type="ECO:0000313" key="4">
    <source>
        <dbReference type="EMBL" id="BCI86061.1"/>
    </source>
</evidence>
<dbReference type="Gene3D" id="1.10.150.130">
    <property type="match status" value="1"/>
</dbReference>
<dbReference type="GO" id="GO:0015074">
    <property type="term" value="P:DNA integration"/>
    <property type="evidence" value="ECO:0007669"/>
    <property type="project" value="InterPro"/>
</dbReference>
<evidence type="ECO:0000313" key="5">
    <source>
        <dbReference type="Proteomes" id="UP000516380"/>
    </source>
</evidence>
<evidence type="ECO:0000256" key="1">
    <source>
        <dbReference type="ARBA" id="ARBA00023125"/>
    </source>
</evidence>
<dbReference type="GO" id="GO:0003677">
    <property type="term" value="F:DNA binding"/>
    <property type="evidence" value="ECO:0007669"/>
    <property type="project" value="UniProtKB-UniRule"/>
</dbReference>
<dbReference type="Proteomes" id="UP000516380">
    <property type="component" value="Chromosome"/>
</dbReference>
<feature type="domain" description="Core-binding (CB)" evidence="3">
    <location>
        <begin position="82"/>
        <end position="178"/>
    </location>
</feature>
<dbReference type="AlphaFoldDB" id="A0A7G1I500"/>
<evidence type="ECO:0000259" key="3">
    <source>
        <dbReference type="PROSITE" id="PS51900"/>
    </source>
</evidence>
<accession>A0A7G1I500</accession>
<dbReference type="InterPro" id="IPR010998">
    <property type="entry name" value="Integrase_recombinase_N"/>
</dbReference>
<name>A0A7G1I500_MYCKA</name>
<dbReference type="SUPFAM" id="SSF56349">
    <property type="entry name" value="DNA breaking-rejoining enzymes"/>
    <property type="match status" value="1"/>
</dbReference>
<dbReference type="PROSITE" id="PS51900">
    <property type="entry name" value="CB"/>
    <property type="match status" value="1"/>
</dbReference>
<keyword evidence="1 2" id="KW-0238">DNA-binding</keyword>
<gene>
    <name evidence="4" type="ORF">NIIDMKKI_12670</name>
</gene>
<dbReference type="InterPro" id="IPR044068">
    <property type="entry name" value="CB"/>
</dbReference>
<reference evidence="4 5" key="1">
    <citation type="submission" date="2020-07" db="EMBL/GenBank/DDBJ databases">
        <title>Mycobacterium kansasii (former subtype) with zoonotic potential isolated from diseased indoor pet cat, Japan.</title>
        <authorList>
            <person name="Fukano H."/>
            <person name="Terazono T."/>
            <person name="Hoshino Y."/>
        </authorList>
    </citation>
    <scope>NUCLEOTIDE SEQUENCE [LARGE SCALE GENOMIC DNA]</scope>
    <source>
        <strain evidence="4 5">Kuro-I</strain>
    </source>
</reference>
<proteinExistence type="predicted"/>